<evidence type="ECO:0000256" key="1">
    <source>
        <dbReference type="SAM" id="MobiDB-lite"/>
    </source>
</evidence>
<evidence type="ECO:0000313" key="2">
    <source>
        <dbReference type="EMBL" id="PXV63607.1"/>
    </source>
</evidence>
<proteinExistence type="predicted"/>
<protein>
    <submittedName>
        <fullName evidence="2">Uncharacterized protein</fullName>
    </submittedName>
</protein>
<dbReference type="EMBL" id="QICN01000016">
    <property type="protein sequence ID" value="PXV63607.1"/>
    <property type="molecule type" value="Genomic_DNA"/>
</dbReference>
<dbReference type="RefSeq" id="WP_110266897.1">
    <property type="nucleotide sequence ID" value="NZ_CAWNXA010000016.1"/>
</dbReference>
<reference evidence="2 3" key="1">
    <citation type="submission" date="2018-04" db="EMBL/GenBank/DDBJ databases">
        <title>Genomic Encyclopedia of Type Strains, Phase IV (KMG-IV): sequencing the most valuable type-strain genomes for metagenomic binning, comparative biology and taxonomic classification.</title>
        <authorList>
            <person name="Goeker M."/>
        </authorList>
    </citation>
    <scope>NUCLEOTIDE SEQUENCE [LARGE SCALE GENOMIC DNA]</scope>
    <source>
        <strain evidence="2 3">DSM 104150</strain>
    </source>
</reference>
<accession>A0A318E5B3</accession>
<sequence>MESPTPHPLADRLTTSAPANDDCARIPVMRPQRRYRRLALRHGQSRGRAAALLVTLALCVYWVGLRPATPAEVEAARLQLSGNGPEAMAAFDAASADQPRPSLLRLYLLRRTLSQG</sequence>
<keyword evidence="3" id="KW-1185">Reference proteome</keyword>
<gene>
    <name evidence="2" type="ORF">C8D93_1162</name>
</gene>
<dbReference type="Proteomes" id="UP000248330">
    <property type="component" value="Unassembled WGS sequence"/>
</dbReference>
<organism evidence="2 3">
    <name type="scientific">Sinimarinibacterium flocculans</name>
    <dbReference type="NCBI Taxonomy" id="985250"/>
    <lineage>
        <taxon>Bacteria</taxon>
        <taxon>Pseudomonadati</taxon>
        <taxon>Pseudomonadota</taxon>
        <taxon>Gammaproteobacteria</taxon>
        <taxon>Nevskiales</taxon>
        <taxon>Nevskiaceae</taxon>
        <taxon>Sinimarinibacterium</taxon>
    </lineage>
</organism>
<evidence type="ECO:0000313" key="3">
    <source>
        <dbReference type="Proteomes" id="UP000248330"/>
    </source>
</evidence>
<comment type="caution">
    <text evidence="2">The sequence shown here is derived from an EMBL/GenBank/DDBJ whole genome shotgun (WGS) entry which is preliminary data.</text>
</comment>
<feature type="region of interest" description="Disordered" evidence="1">
    <location>
        <begin position="1"/>
        <end position="22"/>
    </location>
</feature>
<dbReference type="AlphaFoldDB" id="A0A318E5B3"/>
<name>A0A318E5B3_9GAMM</name>